<dbReference type="Gene3D" id="3.40.630.30">
    <property type="match status" value="1"/>
</dbReference>
<gene>
    <name evidence="4" type="ORF">JI741_21130</name>
</gene>
<dbReference type="InterPro" id="IPR050832">
    <property type="entry name" value="Bact_Acetyltransf"/>
</dbReference>
<reference evidence="4 5" key="1">
    <citation type="submission" date="2021-01" db="EMBL/GenBank/DDBJ databases">
        <title>Chryseolinea sp. Jin1 Genome sequencing and assembly.</title>
        <authorList>
            <person name="Kim I."/>
        </authorList>
    </citation>
    <scope>NUCLEOTIDE SEQUENCE [LARGE SCALE GENOMIC DNA]</scope>
    <source>
        <strain evidence="4 5">Jin1</strain>
    </source>
</reference>
<keyword evidence="1" id="KW-0808">Transferase</keyword>
<dbReference type="PANTHER" id="PTHR43877">
    <property type="entry name" value="AMINOALKYLPHOSPHONATE N-ACETYLTRANSFERASE-RELATED-RELATED"/>
    <property type="match status" value="1"/>
</dbReference>
<evidence type="ECO:0000313" key="5">
    <source>
        <dbReference type="Proteomes" id="UP000613030"/>
    </source>
</evidence>
<evidence type="ECO:0000256" key="2">
    <source>
        <dbReference type="ARBA" id="ARBA00023315"/>
    </source>
</evidence>
<dbReference type="PROSITE" id="PS51186">
    <property type="entry name" value="GNAT"/>
    <property type="match status" value="1"/>
</dbReference>
<name>A0ABS1KWW3_9BACT</name>
<organism evidence="4 5">
    <name type="scientific">Chryseolinea lacunae</name>
    <dbReference type="NCBI Taxonomy" id="2801331"/>
    <lineage>
        <taxon>Bacteria</taxon>
        <taxon>Pseudomonadati</taxon>
        <taxon>Bacteroidota</taxon>
        <taxon>Cytophagia</taxon>
        <taxon>Cytophagales</taxon>
        <taxon>Fulvivirgaceae</taxon>
        <taxon>Chryseolinea</taxon>
    </lineage>
</organism>
<dbReference type="InterPro" id="IPR000182">
    <property type="entry name" value="GNAT_dom"/>
</dbReference>
<protein>
    <submittedName>
        <fullName evidence="4">GNAT family N-acetyltransferase</fullName>
    </submittedName>
</protein>
<sequence>MPEIIDATPADIPLIQSLAERTWWPTYSSIVSDEQIRFMLNAIYTPEALLTSMTEGAQQFILIRDEHGVQGFAAYGPRKEDATQFKLHKLYVLPENQGKGYGAKLIDEVKRRLLALNVHALDLNVNRHNAAKNFYERVGFVVVYDEDVAIGPYWMNDYVMRITF</sequence>
<evidence type="ECO:0000259" key="3">
    <source>
        <dbReference type="PROSITE" id="PS51186"/>
    </source>
</evidence>
<dbReference type="EMBL" id="JAERRB010000008">
    <property type="protein sequence ID" value="MBL0743747.1"/>
    <property type="molecule type" value="Genomic_DNA"/>
</dbReference>
<comment type="caution">
    <text evidence="4">The sequence shown here is derived from an EMBL/GenBank/DDBJ whole genome shotgun (WGS) entry which is preliminary data.</text>
</comment>
<dbReference type="SUPFAM" id="SSF55729">
    <property type="entry name" value="Acyl-CoA N-acyltransferases (Nat)"/>
    <property type="match status" value="1"/>
</dbReference>
<dbReference type="Proteomes" id="UP000613030">
    <property type="component" value="Unassembled WGS sequence"/>
</dbReference>
<evidence type="ECO:0000256" key="1">
    <source>
        <dbReference type="ARBA" id="ARBA00022679"/>
    </source>
</evidence>
<keyword evidence="5" id="KW-1185">Reference proteome</keyword>
<proteinExistence type="predicted"/>
<accession>A0ABS1KWW3</accession>
<evidence type="ECO:0000313" key="4">
    <source>
        <dbReference type="EMBL" id="MBL0743747.1"/>
    </source>
</evidence>
<dbReference type="Pfam" id="PF13673">
    <property type="entry name" value="Acetyltransf_10"/>
    <property type="match status" value="1"/>
</dbReference>
<feature type="domain" description="N-acetyltransferase" evidence="3">
    <location>
        <begin position="2"/>
        <end position="164"/>
    </location>
</feature>
<dbReference type="CDD" id="cd04301">
    <property type="entry name" value="NAT_SF"/>
    <property type="match status" value="1"/>
</dbReference>
<dbReference type="InterPro" id="IPR016181">
    <property type="entry name" value="Acyl_CoA_acyltransferase"/>
</dbReference>
<keyword evidence="2" id="KW-0012">Acyltransferase</keyword>
<dbReference type="RefSeq" id="WP_202013181.1">
    <property type="nucleotide sequence ID" value="NZ_JAERRB010000008.1"/>
</dbReference>